<accession>A0ABS6FVC9</accession>
<name>A0ABS6FVC9_9BACL</name>
<evidence type="ECO:0000256" key="5">
    <source>
        <dbReference type="PROSITE-ProRule" id="PRU00169"/>
    </source>
</evidence>
<dbReference type="PANTHER" id="PTHR43214">
    <property type="entry name" value="TWO-COMPONENT RESPONSE REGULATOR"/>
    <property type="match status" value="1"/>
</dbReference>
<dbReference type="InterPro" id="IPR039420">
    <property type="entry name" value="WalR-like"/>
</dbReference>
<keyword evidence="8" id="KW-1185">Reference proteome</keyword>
<dbReference type="EMBL" id="JAHLQJ010000020">
    <property type="protein sequence ID" value="MBU5674013.1"/>
    <property type="molecule type" value="Genomic_DNA"/>
</dbReference>
<dbReference type="InterPro" id="IPR001789">
    <property type="entry name" value="Sig_transdc_resp-reg_receiver"/>
</dbReference>
<evidence type="ECO:0000256" key="2">
    <source>
        <dbReference type="ARBA" id="ARBA00023015"/>
    </source>
</evidence>
<comment type="caution">
    <text evidence="7">The sequence shown here is derived from an EMBL/GenBank/DDBJ whole genome shotgun (WGS) entry which is preliminary data.</text>
</comment>
<dbReference type="CDD" id="cd17535">
    <property type="entry name" value="REC_NarL-like"/>
    <property type="match status" value="1"/>
</dbReference>
<keyword evidence="2" id="KW-0805">Transcription regulation</keyword>
<evidence type="ECO:0000313" key="8">
    <source>
        <dbReference type="Proteomes" id="UP000743001"/>
    </source>
</evidence>
<reference evidence="7 8" key="1">
    <citation type="submission" date="2021-06" db="EMBL/GenBank/DDBJ databases">
        <authorList>
            <person name="Sun Q."/>
            <person name="Li D."/>
        </authorList>
    </citation>
    <scope>NUCLEOTIDE SEQUENCE [LARGE SCALE GENOMIC DNA]</scope>
    <source>
        <strain evidence="7 8">MSJ-6</strain>
    </source>
</reference>
<dbReference type="SMART" id="SM00448">
    <property type="entry name" value="REC"/>
    <property type="match status" value="1"/>
</dbReference>
<proteinExistence type="predicted"/>
<organism evidence="7 8">
    <name type="scientific">Paenibacillus brevis</name>
    <dbReference type="NCBI Taxonomy" id="2841508"/>
    <lineage>
        <taxon>Bacteria</taxon>
        <taxon>Bacillati</taxon>
        <taxon>Bacillota</taxon>
        <taxon>Bacilli</taxon>
        <taxon>Bacillales</taxon>
        <taxon>Paenibacillaceae</taxon>
        <taxon>Paenibacillus</taxon>
    </lineage>
</organism>
<sequence length="213" mass="24087">MNRAKVMLVEDDLDWSGGLRNFFANEPEFEIISCVDSKEACLAALDDLGVDIVLMDIILGDSGATGLDAALEIAHRHPAVKVIMLSSLDNDDEVFNEAFLNGAYDFVYKNEFEQIPAVISNALRDQETKYGPRLKKLVYDKKRKLLNPYDVVLLKLILEGKTQQEIADMNCVSLSAVKKHVSRVLDKFQWSRSTKELADKCQKWGLFEEVRDV</sequence>
<dbReference type="PROSITE" id="PS50110">
    <property type="entry name" value="RESPONSE_REGULATORY"/>
    <property type="match status" value="1"/>
</dbReference>
<keyword evidence="4" id="KW-0804">Transcription</keyword>
<evidence type="ECO:0000256" key="3">
    <source>
        <dbReference type="ARBA" id="ARBA00023125"/>
    </source>
</evidence>
<protein>
    <submittedName>
        <fullName evidence="7">Response regulator transcription factor</fullName>
    </submittedName>
</protein>
<feature type="modified residue" description="4-aspartylphosphate" evidence="5">
    <location>
        <position position="56"/>
    </location>
</feature>
<evidence type="ECO:0000259" key="6">
    <source>
        <dbReference type="PROSITE" id="PS50110"/>
    </source>
</evidence>
<evidence type="ECO:0000313" key="7">
    <source>
        <dbReference type="EMBL" id="MBU5674013.1"/>
    </source>
</evidence>
<evidence type="ECO:0000256" key="4">
    <source>
        <dbReference type="ARBA" id="ARBA00023163"/>
    </source>
</evidence>
<gene>
    <name evidence="7" type="ORF">KQJ23_19430</name>
</gene>
<dbReference type="InterPro" id="IPR058245">
    <property type="entry name" value="NreC/VraR/RcsB-like_REC"/>
</dbReference>
<dbReference type="RefSeq" id="WP_216480582.1">
    <property type="nucleotide sequence ID" value="NZ_JAHLQJ010000020.1"/>
</dbReference>
<dbReference type="Proteomes" id="UP000743001">
    <property type="component" value="Unassembled WGS sequence"/>
</dbReference>
<dbReference type="Pfam" id="PF00072">
    <property type="entry name" value="Response_reg"/>
    <property type="match status" value="1"/>
</dbReference>
<keyword evidence="1 5" id="KW-0597">Phosphoprotein</keyword>
<evidence type="ECO:0000256" key="1">
    <source>
        <dbReference type="ARBA" id="ARBA00022553"/>
    </source>
</evidence>
<keyword evidence="3" id="KW-0238">DNA-binding</keyword>
<dbReference type="PANTHER" id="PTHR43214:SF37">
    <property type="entry name" value="TRANSCRIPTIONAL REGULATORY PROTEIN YDFI"/>
    <property type="match status" value="1"/>
</dbReference>
<feature type="domain" description="Response regulatory" evidence="6">
    <location>
        <begin position="5"/>
        <end position="124"/>
    </location>
</feature>